<organism evidence="4">
    <name type="scientific">marine sediment metagenome</name>
    <dbReference type="NCBI Taxonomy" id="412755"/>
    <lineage>
        <taxon>unclassified sequences</taxon>
        <taxon>metagenomes</taxon>
        <taxon>ecological metagenomes</taxon>
    </lineage>
</organism>
<name>X1DM40_9ZZZZ</name>
<dbReference type="GO" id="GO:0030435">
    <property type="term" value="P:sporulation resulting in formation of a cellular spore"/>
    <property type="evidence" value="ECO:0007669"/>
    <property type="project" value="InterPro"/>
</dbReference>
<evidence type="ECO:0000313" key="4">
    <source>
        <dbReference type="EMBL" id="GAH06059.1"/>
    </source>
</evidence>
<evidence type="ECO:0000256" key="2">
    <source>
        <dbReference type="ARBA" id="ARBA00023210"/>
    </source>
</evidence>
<dbReference type="Pfam" id="PF04026">
    <property type="entry name" value="SpoVG"/>
    <property type="match status" value="2"/>
</dbReference>
<dbReference type="PANTHER" id="PTHR38429">
    <property type="entry name" value="SEPTATION PROTEIN SPOVG-RELATED"/>
    <property type="match status" value="1"/>
</dbReference>
<dbReference type="SUPFAM" id="SSF160537">
    <property type="entry name" value="SpoVG-like"/>
    <property type="match status" value="2"/>
</dbReference>
<dbReference type="GO" id="GO:0000917">
    <property type="term" value="P:division septum assembly"/>
    <property type="evidence" value="ECO:0007669"/>
    <property type="project" value="UniProtKB-KW"/>
</dbReference>
<evidence type="ECO:0000256" key="3">
    <source>
        <dbReference type="ARBA" id="ARBA00023306"/>
    </source>
</evidence>
<dbReference type="Gene3D" id="3.30.1120.40">
    <property type="entry name" value="Stage V sporulation protein G"/>
    <property type="match status" value="2"/>
</dbReference>
<dbReference type="EMBL" id="BART01035887">
    <property type="protein sequence ID" value="GAH06059.1"/>
    <property type="molecule type" value="Genomic_DNA"/>
</dbReference>
<evidence type="ECO:0000256" key="1">
    <source>
        <dbReference type="ARBA" id="ARBA00022618"/>
    </source>
</evidence>
<keyword evidence="3" id="KW-0131">Cell cycle</keyword>
<dbReference type="AlphaFoldDB" id="X1DM40"/>
<comment type="caution">
    <text evidence="4">The sequence shown here is derived from an EMBL/GenBank/DDBJ whole genome shotgun (WGS) entry which is preliminary data.</text>
</comment>
<keyword evidence="1" id="KW-0132">Cell division</keyword>
<evidence type="ECO:0008006" key="5">
    <source>
        <dbReference type="Google" id="ProtNLM"/>
    </source>
</evidence>
<accession>X1DM40</accession>
<gene>
    <name evidence="4" type="ORF">S01H4_60749</name>
</gene>
<proteinExistence type="predicted"/>
<reference evidence="4" key="1">
    <citation type="journal article" date="2014" name="Front. Microbiol.">
        <title>High frequency of phylogenetically diverse reductive dehalogenase-homologous genes in deep subseafloor sedimentary metagenomes.</title>
        <authorList>
            <person name="Kawai M."/>
            <person name="Futagami T."/>
            <person name="Toyoda A."/>
            <person name="Takaki Y."/>
            <person name="Nishi S."/>
            <person name="Hori S."/>
            <person name="Arai W."/>
            <person name="Tsubouchi T."/>
            <person name="Morono Y."/>
            <person name="Uchiyama I."/>
            <person name="Ito T."/>
            <person name="Fujiyama A."/>
            <person name="Inagaki F."/>
            <person name="Takami H."/>
        </authorList>
    </citation>
    <scope>NUCLEOTIDE SEQUENCE</scope>
    <source>
        <strain evidence="4">Expedition CK06-06</strain>
    </source>
</reference>
<dbReference type="InterPro" id="IPR007170">
    <property type="entry name" value="SpoVG"/>
</dbReference>
<protein>
    <recommendedName>
        <fullName evidence="5">SpoVG family protein</fullName>
    </recommendedName>
</protein>
<dbReference type="PANTHER" id="PTHR38429:SF1">
    <property type="entry name" value="SEPTATION PROTEIN SPOVG-RELATED"/>
    <property type="match status" value="1"/>
</dbReference>
<dbReference type="InterPro" id="IPR036751">
    <property type="entry name" value="SpoVG_sf"/>
</dbReference>
<sequence>MSGQKGEWVAMPGYEKKDGTHKDLIYPTTKEARKVINDAILHNKINSQVVGPIEITEETRPSSYAGTKAYGSLIINKSLALEIKVREGQYGDWVTMPSKKGETGRYYDLTYPITPQATEAIKKAKDMVLNKYKTIK</sequence>
<keyword evidence="2" id="KW-0717">Septation</keyword>